<sequence length="609" mass="69854">MYEHECIDNSVYKGRDILNNILFFIENGEDCNKSHSGVNTQSVQNNKPYRSVPYLSNPLFHELCRGRENKLNDLNRSVPTHLLAKISSKYESAPFLWKKLWAERRILDVIGGSRDTDRLRTDSILVSCISKDFDHSISSEKYSPISDWSYYIWWLFSRRQELSKLSPKLPGHIMTAIASMEWKLLPSTRPDILSEFISNVDAYKLENPPPDQIERSEVQKRYFRQYMDDLRSGLQNTLSDWLLPYLRSKKIKIESFSRMHNIKNNTGSTRGSADVIKEDMPVENIPALICRDIDRSQVRKKGHANLVPTHLFPHNNSSDCCLQSQIYQNVFVEEYSSVNWSLVSSLPKIDIKKGLRVQFTFRLSNEDKFLHWVTGKIDSLSSETGEVTIVSDFNFENGEPIKKVTMLNNFLPPSIPTFELKEGWWRLLPLDFTEKDSVPGSIVVYESQNSDNFLLDGVVVEKIIDGGDSIKVRRISDGVLEEVKREKILNRISFDIHPIKGDYDAIDNPLSTWIWCIPRPFQGENSKGIKGRLLLWFVSAEIEMVRNDSLLCVSIQPDIPFNYGYIWGPLPITCFIDVQNVGHTIGGGESDTVSQEIESILDTPLCLLS</sequence>
<dbReference type="AlphaFoldDB" id="A0AAV9XYL3"/>
<evidence type="ECO:0000313" key="2">
    <source>
        <dbReference type="Proteomes" id="UP001311799"/>
    </source>
</evidence>
<organism evidence="1 2">
    <name type="scientific">Cryptosporidium xiaoi</name>
    <dbReference type="NCBI Taxonomy" id="659607"/>
    <lineage>
        <taxon>Eukaryota</taxon>
        <taxon>Sar</taxon>
        <taxon>Alveolata</taxon>
        <taxon>Apicomplexa</taxon>
        <taxon>Conoidasida</taxon>
        <taxon>Coccidia</taxon>
        <taxon>Eucoccidiorida</taxon>
        <taxon>Eimeriorina</taxon>
        <taxon>Cryptosporidiidae</taxon>
        <taxon>Cryptosporidium</taxon>
    </lineage>
</organism>
<proteinExistence type="predicted"/>
<dbReference type="EMBL" id="JAWDEY010000012">
    <property type="protein sequence ID" value="KAK6589573.1"/>
    <property type="molecule type" value="Genomic_DNA"/>
</dbReference>
<accession>A0AAV9XYL3</accession>
<evidence type="ECO:0000313" key="1">
    <source>
        <dbReference type="EMBL" id="KAK6589573.1"/>
    </source>
</evidence>
<protein>
    <submittedName>
        <fullName evidence="1">Uncharacterized protein</fullName>
    </submittedName>
</protein>
<gene>
    <name evidence="1" type="ORF">RS030_203116</name>
</gene>
<comment type="caution">
    <text evidence="1">The sequence shown here is derived from an EMBL/GenBank/DDBJ whole genome shotgun (WGS) entry which is preliminary data.</text>
</comment>
<keyword evidence="2" id="KW-1185">Reference proteome</keyword>
<name>A0AAV9XYL3_9CRYT</name>
<reference evidence="1 2" key="1">
    <citation type="submission" date="2023-10" db="EMBL/GenBank/DDBJ databases">
        <title>Comparative genomics analysis reveals potential genetic determinants of host preference in Cryptosporidium xiaoi.</title>
        <authorList>
            <person name="Xiao L."/>
            <person name="Li J."/>
        </authorList>
    </citation>
    <scope>NUCLEOTIDE SEQUENCE [LARGE SCALE GENOMIC DNA]</scope>
    <source>
        <strain evidence="1 2">52996</strain>
    </source>
</reference>
<dbReference type="Proteomes" id="UP001311799">
    <property type="component" value="Unassembled WGS sequence"/>
</dbReference>